<reference evidence="6 7" key="1">
    <citation type="submission" date="2019-04" db="EMBL/GenBank/DDBJ databases">
        <title>Phreatobacter aquaticus sp. nov.</title>
        <authorList>
            <person name="Choi A."/>
        </authorList>
    </citation>
    <scope>NUCLEOTIDE SEQUENCE [LARGE SCALE GENOMIC DNA]</scope>
    <source>
        <strain evidence="6 7">KCTC 52518</strain>
    </source>
</reference>
<evidence type="ECO:0000256" key="1">
    <source>
        <dbReference type="ARBA" id="ARBA00009437"/>
    </source>
</evidence>
<evidence type="ECO:0000256" key="3">
    <source>
        <dbReference type="ARBA" id="ARBA00023125"/>
    </source>
</evidence>
<dbReference type="PANTHER" id="PTHR30537">
    <property type="entry name" value="HTH-TYPE TRANSCRIPTIONAL REGULATOR"/>
    <property type="match status" value="1"/>
</dbReference>
<dbReference type="EMBL" id="CP039690">
    <property type="protein sequence ID" value="QCI66040.1"/>
    <property type="molecule type" value="Genomic_DNA"/>
</dbReference>
<protein>
    <submittedName>
        <fullName evidence="6">LysR family transcriptional regulator</fullName>
    </submittedName>
</protein>
<dbReference type="GO" id="GO:0003700">
    <property type="term" value="F:DNA-binding transcription factor activity"/>
    <property type="evidence" value="ECO:0007669"/>
    <property type="project" value="InterPro"/>
</dbReference>
<evidence type="ECO:0000259" key="5">
    <source>
        <dbReference type="PROSITE" id="PS50931"/>
    </source>
</evidence>
<dbReference type="PROSITE" id="PS50931">
    <property type="entry name" value="HTH_LYSR"/>
    <property type="match status" value="1"/>
</dbReference>
<dbReference type="InterPro" id="IPR005119">
    <property type="entry name" value="LysR_subst-bd"/>
</dbReference>
<dbReference type="Pfam" id="PF03466">
    <property type="entry name" value="LysR_substrate"/>
    <property type="match status" value="1"/>
</dbReference>
<dbReference type="SUPFAM" id="SSF53850">
    <property type="entry name" value="Periplasmic binding protein-like II"/>
    <property type="match status" value="1"/>
</dbReference>
<dbReference type="AlphaFoldDB" id="A0A4D7B6W0"/>
<dbReference type="InterPro" id="IPR036390">
    <property type="entry name" value="WH_DNA-bd_sf"/>
</dbReference>
<dbReference type="FunFam" id="3.40.190.290:FF:000001">
    <property type="entry name" value="Transcriptional regulator, LysR family"/>
    <property type="match status" value="1"/>
</dbReference>
<name>A0A4D7B6W0_9HYPH</name>
<feature type="domain" description="HTH lysR-type" evidence="5">
    <location>
        <begin position="1"/>
        <end position="59"/>
    </location>
</feature>
<dbReference type="SUPFAM" id="SSF46785">
    <property type="entry name" value="Winged helix' DNA-binding domain"/>
    <property type="match status" value="1"/>
</dbReference>
<dbReference type="InterPro" id="IPR058163">
    <property type="entry name" value="LysR-type_TF_proteobact-type"/>
</dbReference>
<dbReference type="OrthoDB" id="9813056at2"/>
<sequence>MGFVEDARIFARAVEKGSFSAAGRDLRMSAAVVSSRILALEQKLGCRLFNRTTRKIQLTSVGRSFFERIVDVLDAVERAEASVALEGGAPRGSLKVTAPLGLGRRLVGPVVTTFRAAQPNIDIRLRLAEHLLDLIGEGIDLALRMADLSDSSFIVRKVATIERILCASPAYIEAHGAPKTPDDLFDHQCLLLRFPGSRQFRLTLRQGREARTLAVSGAIDCDDGDVLTQWALAGSGIVMKPVFEVAEQLTRGTLVQVMPDATPEPTTLAIIYPSRQLPPPGHRAFSDLLLEAGRSHVATELGKLGKRLEN</sequence>
<gene>
    <name evidence="6" type="ORF">E8M01_18590</name>
</gene>
<dbReference type="Gene3D" id="1.10.10.10">
    <property type="entry name" value="Winged helix-like DNA-binding domain superfamily/Winged helix DNA-binding domain"/>
    <property type="match status" value="1"/>
</dbReference>
<accession>A0A4D7B6W0</accession>
<organism evidence="6 7">
    <name type="scientific">Phreatobacter stygius</name>
    <dbReference type="NCBI Taxonomy" id="1940610"/>
    <lineage>
        <taxon>Bacteria</taxon>
        <taxon>Pseudomonadati</taxon>
        <taxon>Pseudomonadota</taxon>
        <taxon>Alphaproteobacteria</taxon>
        <taxon>Hyphomicrobiales</taxon>
        <taxon>Phreatobacteraceae</taxon>
        <taxon>Phreatobacter</taxon>
    </lineage>
</organism>
<dbReference type="CDD" id="cd08422">
    <property type="entry name" value="PBP2_CrgA_like"/>
    <property type="match status" value="1"/>
</dbReference>
<dbReference type="InterPro" id="IPR000847">
    <property type="entry name" value="LysR_HTH_N"/>
</dbReference>
<evidence type="ECO:0000256" key="2">
    <source>
        <dbReference type="ARBA" id="ARBA00023015"/>
    </source>
</evidence>
<proteinExistence type="inferred from homology"/>
<comment type="similarity">
    <text evidence="1">Belongs to the LysR transcriptional regulatory family.</text>
</comment>
<dbReference type="Pfam" id="PF00126">
    <property type="entry name" value="HTH_1"/>
    <property type="match status" value="1"/>
</dbReference>
<dbReference type="InterPro" id="IPR036388">
    <property type="entry name" value="WH-like_DNA-bd_sf"/>
</dbReference>
<evidence type="ECO:0000256" key="4">
    <source>
        <dbReference type="ARBA" id="ARBA00023163"/>
    </source>
</evidence>
<keyword evidence="2" id="KW-0805">Transcription regulation</keyword>
<dbReference type="Gene3D" id="3.40.190.290">
    <property type="match status" value="1"/>
</dbReference>
<keyword evidence="7" id="KW-1185">Reference proteome</keyword>
<evidence type="ECO:0000313" key="7">
    <source>
        <dbReference type="Proteomes" id="UP000298781"/>
    </source>
</evidence>
<dbReference type="Proteomes" id="UP000298781">
    <property type="component" value="Chromosome"/>
</dbReference>
<dbReference type="FunFam" id="1.10.10.10:FF:000001">
    <property type="entry name" value="LysR family transcriptional regulator"/>
    <property type="match status" value="1"/>
</dbReference>
<evidence type="ECO:0000313" key="6">
    <source>
        <dbReference type="EMBL" id="QCI66040.1"/>
    </source>
</evidence>
<keyword evidence="3" id="KW-0238">DNA-binding</keyword>
<dbReference type="RefSeq" id="WP_136961486.1">
    <property type="nucleotide sequence ID" value="NZ_CP039690.1"/>
</dbReference>
<dbReference type="GO" id="GO:0003677">
    <property type="term" value="F:DNA binding"/>
    <property type="evidence" value="ECO:0007669"/>
    <property type="project" value="UniProtKB-KW"/>
</dbReference>
<dbReference type="PANTHER" id="PTHR30537:SF5">
    <property type="entry name" value="HTH-TYPE TRANSCRIPTIONAL ACTIVATOR TTDR-RELATED"/>
    <property type="match status" value="1"/>
</dbReference>
<keyword evidence="4" id="KW-0804">Transcription</keyword>
<dbReference type="KEGG" id="pstg:E8M01_18590"/>